<feature type="region of interest" description="Disordered" evidence="1">
    <location>
        <begin position="456"/>
        <end position="635"/>
    </location>
</feature>
<organism evidence="2 3">
    <name type="scientific">Rhynocoris fuscipes</name>
    <dbReference type="NCBI Taxonomy" id="488301"/>
    <lineage>
        <taxon>Eukaryota</taxon>
        <taxon>Metazoa</taxon>
        <taxon>Ecdysozoa</taxon>
        <taxon>Arthropoda</taxon>
        <taxon>Hexapoda</taxon>
        <taxon>Insecta</taxon>
        <taxon>Pterygota</taxon>
        <taxon>Neoptera</taxon>
        <taxon>Paraneoptera</taxon>
        <taxon>Hemiptera</taxon>
        <taxon>Heteroptera</taxon>
        <taxon>Panheteroptera</taxon>
        <taxon>Cimicomorpha</taxon>
        <taxon>Reduviidae</taxon>
        <taxon>Harpactorinae</taxon>
        <taxon>Harpactorini</taxon>
        <taxon>Rhynocoris</taxon>
    </lineage>
</organism>
<dbReference type="EMBL" id="JAPXFL010000001">
    <property type="protein sequence ID" value="KAK9512027.1"/>
    <property type="molecule type" value="Genomic_DNA"/>
</dbReference>
<reference evidence="2 3" key="1">
    <citation type="submission" date="2022-12" db="EMBL/GenBank/DDBJ databases">
        <title>Chromosome-level genome assembly of true bugs.</title>
        <authorList>
            <person name="Ma L."/>
            <person name="Li H."/>
        </authorList>
    </citation>
    <scope>NUCLEOTIDE SEQUENCE [LARGE SCALE GENOMIC DNA]</scope>
    <source>
        <strain evidence="2">Lab_2022b</strain>
    </source>
</reference>
<feature type="compositionally biased region" description="Acidic residues" evidence="1">
    <location>
        <begin position="522"/>
        <end position="595"/>
    </location>
</feature>
<dbReference type="Proteomes" id="UP001461498">
    <property type="component" value="Unassembled WGS sequence"/>
</dbReference>
<sequence>MDNLGINDLTQIKEPSLPSDELDSDKENRKKLKVELDHGPIEMKYSYPKECFVGIVNEQTGKVETVPEKLRKFPPGEPRRKNFVTCLKTQNLNEELDKEKEQTLRQYNVVPTGKEKPGTSRLSKNMFLEQKLLLNAFRELKKVPQATQEEDEKKDVIDEDKEMAKKRKLIEKLGIPHIGHQILEYGKSVPTPTQLRQKLKDGDWIRVDCGGEIIYGDSQKFFSDTDLYFLKPEKVPAKRINEDWELLNKLNGDENKFIEILLSRKPRNKTDEMESEESKNTEKKTNKENKTEEVDKKKTEPKTEGQKESFVDVNSYEEPLAVFLDPKVNIFEFIQQSPQFQTWLDNQKSKPPEQLISGILSLLPDPERKSIVAKRMYEEYLNIISRGSPPPGQPCWKISHLTKVVQAPKTEEDCEEENKAYREWLKCHYGFYKKSVRDHFRKLAIKSLKEIYRDSEDDGDYFSTEGSGNEEGDDEYEVEKDEYDDDEEDDEDEDVYEDEDEDERGDEYEDVYEDERGHEYEDVYEDEDEDEDEDERGDEYEDVNEDEDRDEDERGDEYEDVYEDEDRDEDERGDEYEDEDEDEDESGDEYEDDDDKAVKKNRKRMSVQRKTEKTDNKKSYSKGTTDSSKSGVENKMIERLNDEGWKKRVDTKLLKINKKLDERRKPKENIHKLYREIVHDKTTAFNSLQKALLGNILSMNRNNELTPVYDSLVNVWKQKNNLRLQVFDSKGGEDVNIYKAGIKYLQANSEMFNAILGLGFKNHIPHPLVQMTVASHKELADVTKGFAIFRKIVDRFIAANPQLRDIKSFGSYLTHLKHSCDRMRDELKKAYINRKKGIQESDIKKLMKACEKKPYELRTVYEMKPSRKRLKLKKYLSDISDSFIMTTSEDSVKGDEKKINKEKLIHEVMENLKRYFQPTEEELYEQLQKEFDELKQLKPKTPPKKEIKYPQKCVDDIEIYEDTDEIKLPASYEARFTLIKKNLLHKRDRFGTDLSLKERVEHYNKLLHLRRRYMKVPSVRKFMYDGFIPSQYKIMFKNLMRNNVLGVNIEQIAFAMSISLDMIEKTYKRKEQKSVRRSKPKSTKLRKITRYRKNISNIGGDRLFGISEVSVSESQILPNFDKKESDEPMFGILCQVDDVLDSLDNTLQNRLLNAEGSDEVLDMMEEYERYRQTGSMGFEVITRKKLVKRWMRRIYRKFENKITREQSHVEKILNAGIKQVEEGFESPSDYSFESFEIDSKIRQEEAVNLNPDLVLPTRWAAEEDLGDYLQMDIGMKRIVCLTCNESALQKPAVEMEENFLQSKTPVCETKDSENLLREMMLMLSNTKEYTEDQLKSHPNMPYYMRLYKLAKKVNADLVFYNDHDIRTDYVEVIDTKRYDYYKRLFTFYLDVPPLFWLKKRKKLKKSANQTCTDLIYEDAEEPSEPNMNKFQEDDEVKSKPTEFLFNIERTDPPLSLYEFRDQYKKAYETWIKEKKTIYEDGEVRKNLLEKKEEERKRRSELYMSSEHSEDECDESSREDEVSETKEFQKHQELNIVDESTIMDPPEALPTKNQEKPRAAKMLTLDKFYQKRKQLSGSRSSSEESASILKLLKEKGNKTKKTEKIIYKEKSDKYKIDVDKIMAGDIGKKDTEGKNALFTMYGKVSRALRHNWRHPERRFLRDFLCPHNYVVEGIKKFKPCYGILKSDKNFHIADIVLYKMLKLLYQTASKKYLEKKMKVVTPKKVNEEEYEQSKEKDEDSTASEEEVLAYLNGHTFENIPWSTISKAFTKEFVRIRHTMVMNRKFLLYPDVCKKQKGTCDACPYDLGVVKKNWGESAKEKADQEARCDKYAKINDIRQYLYHDLLQRNPKGFTSICPTTHQVKRLAHESLNEGASLSHLKHKCHDQDTHRKIWRFSDSPTDKWGQKTEKLPQENDSNEVCDENVKNFKESKLHSDFYNKLLNFDPKLVEIKANQKAPIKYIPRKKLGLPRHNFSRPFKVISATPSWLICDQKIHGEKRNQKRLGLKKD</sequence>
<feature type="compositionally biased region" description="Basic and acidic residues" evidence="1">
    <location>
        <begin position="1514"/>
        <end position="1532"/>
    </location>
</feature>
<feature type="region of interest" description="Disordered" evidence="1">
    <location>
        <begin position="1723"/>
        <end position="1742"/>
    </location>
</feature>
<feature type="compositionally biased region" description="Basic and acidic residues" evidence="1">
    <location>
        <begin position="1723"/>
        <end position="1738"/>
    </location>
</feature>
<evidence type="ECO:0000256" key="1">
    <source>
        <dbReference type="SAM" id="MobiDB-lite"/>
    </source>
</evidence>
<gene>
    <name evidence="2" type="ORF">O3M35_000555</name>
</gene>
<feature type="compositionally biased region" description="Polar residues" evidence="1">
    <location>
        <begin position="621"/>
        <end position="631"/>
    </location>
</feature>
<proteinExistence type="predicted"/>
<evidence type="ECO:0000313" key="2">
    <source>
        <dbReference type="EMBL" id="KAK9512027.1"/>
    </source>
</evidence>
<protein>
    <submittedName>
        <fullName evidence="2">Uncharacterized protein</fullName>
    </submittedName>
</protein>
<comment type="caution">
    <text evidence="2">The sequence shown here is derived from an EMBL/GenBank/DDBJ whole genome shotgun (WGS) entry which is preliminary data.</text>
</comment>
<keyword evidence="3" id="KW-1185">Reference proteome</keyword>
<feature type="compositionally biased region" description="Basic and acidic residues" evidence="1">
    <location>
        <begin position="609"/>
        <end position="618"/>
    </location>
</feature>
<feature type="compositionally biased region" description="Acidic residues" evidence="1">
    <location>
        <begin position="468"/>
        <end position="513"/>
    </location>
</feature>
<name>A0AAW1DP35_9HEMI</name>
<evidence type="ECO:0000313" key="3">
    <source>
        <dbReference type="Proteomes" id="UP001461498"/>
    </source>
</evidence>
<feature type="region of interest" description="Disordered" evidence="1">
    <location>
        <begin position="268"/>
        <end position="310"/>
    </location>
</feature>
<feature type="region of interest" description="Disordered" evidence="1">
    <location>
        <begin position="1492"/>
        <end position="1555"/>
    </location>
</feature>
<accession>A0AAW1DP35</accession>
<feature type="region of interest" description="Disordered" evidence="1">
    <location>
        <begin position="1"/>
        <end position="28"/>
    </location>
</feature>